<reference evidence="1" key="1">
    <citation type="submission" date="2017-10" db="EMBL/GenBank/DDBJ databases">
        <authorList>
            <person name="Colston S.M."/>
            <person name="Graf J."/>
        </authorList>
    </citation>
    <scope>NUCLEOTIDE SEQUENCE</scope>
    <source>
        <strain evidence="1">BAQ071013-135</strain>
    </source>
</reference>
<evidence type="ECO:0008006" key="3">
    <source>
        <dbReference type="Google" id="ProtNLM"/>
    </source>
</evidence>
<gene>
    <name evidence="1" type="ORF">CF123_18020</name>
</gene>
<evidence type="ECO:0000313" key="1">
    <source>
        <dbReference type="EMBL" id="TND52015.1"/>
    </source>
</evidence>
<dbReference type="Proteomes" id="UP000796104">
    <property type="component" value="Unassembled WGS sequence"/>
</dbReference>
<name>A0AAX2UPX7_AERVE</name>
<accession>A0AAX2UPX7</accession>
<dbReference type="EMBL" id="PDXJ01000025">
    <property type="protein sequence ID" value="TND52015.1"/>
    <property type="molecule type" value="Genomic_DNA"/>
</dbReference>
<dbReference type="RefSeq" id="WP_139495215.1">
    <property type="nucleotide sequence ID" value="NZ_CAWORL010000018.1"/>
</dbReference>
<comment type="caution">
    <text evidence="1">The sequence shown here is derived from an EMBL/GenBank/DDBJ whole genome shotgun (WGS) entry which is preliminary data.</text>
</comment>
<proteinExistence type="predicted"/>
<organism evidence="1 2">
    <name type="scientific">Aeromonas veronii</name>
    <dbReference type="NCBI Taxonomy" id="654"/>
    <lineage>
        <taxon>Bacteria</taxon>
        <taxon>Pseudomonadati</taxon>
        <taxon>Pseudomonadota</taxon>
        <taxon>Gammaproteobacteria</taxon>
        <taxon>Aeromonadales</taxon>
        <taxon>Aeromonadaceae</taxon>
        <taxon>Aeromonas</taxon>
    </lineage>
</organism>
<protein>
    <recommendedName>
        <fullName evidence="3">Antirestriction protein</fullName>
    </recommendedName>
</protein>
<dbReference type="AlphaFoldDB" id="A0AAX2UPX7"/>
<evidence type="ECO:0000313" key="2">
    <source>
        <dbReference type="Proteomes" id="UP000796104"/>
    </source>
</evidence>
<sequence>MMELTVIPSADELAPLLAEATSERDEGAFVALYMTNLSDLLRKDPKQYRSYGPWWWPLKAMLIEHGHEVGTGSLEMGTAERYTLESPALTVCAAWAYQQRMIEQGYLRCSEHWLDLDDGETYEYNLYDSDMEH</sequence>
<reference evidence="1" key="2">
    <citation type="journal article" date="2019" name="PLoS ONE">
        <title>Identification and characterization of putative Aeromonas spp. T3SS effectors.</title>
        <authorList>
            <person name="Rangel L.T."/>
            <person name="Marden J."/>
            <person name="Colston S."/>
            <person name="Setubal J.C."/>
            <person name="Graf J."/>
            <person name="Gogarten J.P."/>
        </authorList>
    </citation>
    <scope>NUCLEOTIDE SEQUENCE</scope>
    <source>
        <strain evidence="1">BAQ071013-135</strain>
    </source>
</reference>